<reference evidence="13 14" key="1">
    <citation type="submission" date="2020-01" db="EMBL/GenBank/DDBJ databases">
        <title>Whole genome and functional gene identification of agarase of Vibrio HN897.</title>
        <authorList>
            <person name="Liu Y."/>
            <person name="Zhao Z."/>
        </authorList>
    </citation>
    <scope>NUCLEOTIDE SEQUENCE [LARGE SCALE GENOMIC DNA]</scope>
    <source>
        <strain evidence="13 14">HN897</strain>
    </source>
</reference>
<feature type="domain" description="General secretion pathway GspH" evidence="12">
    <location>
        <begin position="41"/>
        <end position="146"/>
    </location>
</feature>
<keyword evidence="5" id="KW-0997">Cell inner membrane</keyword>
<dbReference type="GO" id="GO:0015628">
    <property type="term" value="P:protein secretion by the type II secretion system"/>
    <property type="evidence" value="ECO:0007669"/>
    <property type="project" value="InterPro"/>
</dbReference>
<dbReference type="Gene3D" id="3.30.700.10">
    <property type="entry name" value="Glycoprotein, Type 4 Pilin"/>
    <property type="match status" value="1"/>
</dbReference>
<gene>
    <name evidence="13" type="ORF">GT360_03585</name>
</gene>
<dbReference type="RefSeq" id="WP_164647543.1">
    <property type="nucleotide sequence ID" value="NZ_CP047475.1"/>
</dbReference>
<feature type="transmembrane region" description="Helical" evidence="11">
    <location>
        <begin position="7"/>
        <end position="25"/>
    </location>
</feature>
<dbReference type="Pfam" id="PF12019">
    <property type="entry name" value="GspH"/>
    <property type="match status" value="1"/>
</dbReference>
<evidence type="ECO:0000313" key="14">
    <source>
        <dbReference type="Proteomes" id="UP000464262"/>
    </source>
</evidence>
<dbReference type="AlphaFoldDB" id="A0A7Z2T1V7"/>
<evidence type="ECO:0000256" key="7">
    <source>
        <dbReference type="ARBA" id="ARBA00022989"/>
    </source>
</evidence>
<dbReference type="Proteomes" id="UP000464262">
    <property type="component" value="Chromosome 1"/>
</dbReference>
<evidence type="ECO:0000256" key="8">
    <source>
        <dbReference type="ARBA" id="ARBA00023136"/>
    </source>
</evidence>
<evidence type="ECO:0000313" key="13">
    <source>
        <dbReference type="EMBL" id="QIA62648.1"/>
    </source>
</evidence>
<evidence type="ECO:0000256" key="6">
    <source>
        <dbReference type="ARBA" id="ARBA00022692"/>
    </source>
</evidence>
<dbReference type="GO" id="GO:0015627">
    <property type="term" value="C:type II protein secretion system complex"/>
    <property type="evidence" value="ECO:0007669"/>
    <property type="project" value="InterPro"/>
</dbReference>
<comment type="similarity">
    <text evidence="9">Belongs to the GSP H family.</text>
</comment>
<evidence type="ECO:0000256" key="4">
    <source>
        <dbReference type="ARBA" id="ARBA00022481"/>
    </source>
</evidence>
<dbReference type="InterPro" id="IPR045584">
    <property type="entry name" value="Pilin-like"/>
</dbReference>
<comment type="subcellular location">
    <subcellularLocation>
        <location evidence="1">Cell inner membrane</location>
        <topology evidence="1">Single-pass membrane protein</topology>
    </subcellularLocation>
</comment>
<dbReference type="EMBL" id="CP047475">
    <property type="protein sequence ID" value="QIA62648.1"/>
    <property type="molecule type" value="Genomic_DNA"/>
</dbReference>
<accession>A0A7Z2T1V7</accession>
<sequence>MNRGFTLLELLIVIVVLAIMLSWSVPSYQSLTESSKMKRLASELNGLMLLGKSQAVLQRRRLWAHVHMTGSTSDDGQWRIALTDDSAPGEGKVIQQIDGVAFRDIAVEVSYSSNQISFDDVHGRPSSGNIAFYPVGKPTHKLKLISHTQSARIRVCSSNSRGPHYGFASC</sequence>
<dbReference type="InterPro" id="IPR016824">
    <property type="entry name" value="Tfp-pilus_assembly_FimT"/>
</dbReference>
<evidence type="ECO:0000256" key="5">
    <source>
        <dbReference type="ARBA" id="ARBA00022519"/>
    </source>
</evidence>
<evidence type="ECO:0000256" key="2">
    <source>
        <dbReference type="ARBA" id="ARBA00021549"/>
    </source>
</evidence>
<evidence type="ECO:0000256" key="11">
    <source>
        <dbReference type="SAM" id="Phobius"/>
    </source>
</evidence>
<dbReference type="Pfam" id="PF07963">
    <property type="entry name" value="N_methyl"/>
    <property type="match status" value="1"/>
</dbReference>
<evidence type="ECO:0000256" key="3">
    <source>
        <dbReference type="ARBA" id="ARBA00022475"/>
    </source>
</evidence>
<evidence type="ECO:0000256" key="1">
    <source>
        <dbReference type="ARBA" id="ARBA00004377"/>
    </source>
</evidence>
<dbReference type="KEGG" id="vas:GT360_03585"/>
<name>A0A7Z2T1V7_9VIBR</name>
<dbReference type="PIRSF" id="PIRSF024622">
    <property type="entry name" value="Tfp_FimT"/>
    <property type="match status" value="1"/>
</dbReference>
<keyword evidence="4" id="KW-0488">Methylation</keyword>
<dbReference type="PROSITE" id="PS00409">
    <property type="entry name" value="PROKAR_NTER_METHYL"/>
    <property type="match status" value="1"/>
</dbReference>
<keyword evidence="14" id="KW-1185">Reference proteome</keyword>
<dbReference type="InterPro" id="IPR022346">
    <property type="entry name" value="T2SS_GspH"/>
</dbReference>
<dbReference type="SUPFAM" id="SSF54523">
    <property type="entry name" value="Pili subunits"/>
    <property type="match status" value="1"/>
</dbReference>
<keyword evidence="6 11" id="KW-0812">Transmembrane</keyword>
<evidence type="ECO:0000256" key="10">
    <source>
        <dbReference type="ARBA" id="ARBA00030775"/>
    </source>
</evidence>
<protein>
    <recommendedName>
        <fullName evidence="2">Type II secretion system protein H</fullName>
    </recommendedName>
    <alternativeName>
        <fullName evidence="10">General secretion pathway protein H</fullName>
    </alternativeName>
</protein>
<organism evidence="13 14">
    <name type="scientific">Vibrio astriarenae</name>
    <dbReference type="NCBI Taxonomy" id="1481923"/>
    <lineage>
        <taxon>Bacteria</taxon>
        <taxon>Pseudomonadati</taxon>
        <taxon>Pseudomonadota</taxon>
        <taxon>Gammaproteobacteria</taxon>
        <taxon>Vibrionales</taxon>
        <taxon>Vibrionaceae</taxon>
        <taxon>Vibrio</taxon>
    </lineage>
</organism>
<dbReference type="GO" id="GO:0005886">
    <property type="term" value="C:plasma membrane"/>
    <property type="evidence" value="ECO:0007669"/>
    <property type="project" value="UniProtKB-SubCell"/>
</dbReference>
<proteinExistence type="inferred from homology"/>
<dbReference type="InterPro" id="IPR012902">
    <property type="entry name" value="N_methyl_site"/>
</dbReference>
<evidence type="ECO:0000259" key="12">
    <source>
        <dbReference type="Pfam" id="PF12019"/>
    </source>
</evidence>
<dbReference type="NCBIfam" id="TIGR02532">
    <property type="entry name" value="IV_pilin_GFxxxE"/>
    <property type="match status" value="1"/>
</dbReference>
<keyword evidence="3" id="KW-1003">Cell membrane</keyword>
<keyword evidence="7 11" id="KW-1133">Transmembrane helix</keyword>
<evidence type="ECO:0000256" key="9">
    <source>
        <dbReference type="ARBA" id="ARBA00025772"/>
    </source>
</evidence>
<keyword evidence="8 11" id="KW-0472">Membrane</keyword>